<protein>
    <submittedName>
        <fullName evidence="9">Uncharacterized protein</fullName>
    </submittedName>
</protein>
<dbReference type="InterPro" id="IPR003492">
    <property type="entry name" value="Battenin_disease_Cln3"/>
</dbReference>
<keyword evidence="10" id="KW-1185">Reference proteome</keyword>
<feature type="transmembrane region" description="Helical" evidence="8">
    <location>
        <begin position="92"/>
        <end position="118"/>
    </location>
</feature>
<dbReference type="PRINTS" id="PR01315">
    <property type="entry name" value="BATTENIN"/>
</dbReference>
<feature type="transmembrane region" description="Helical" evidence="8">
    <location>
        <begin position="558"/>
        <end position="583"/>
    </location>
</feature>
<feature type="transmembrane region" description="Helical" evidence="8">
    <location>
        <begin position="604"/>
        <end position="624"/>
    </location>
</feature>
<dbReference type="InParanoid" id="A0A1E7FPB7"/>
<sequence length="684" mass="77032">MQRKGRYQPVSIEIGTCHAYNNNGDEDSDNEKDNTAMATRMTMTETEIPPSALSSSMSLDEATSIASISAEETLFVKRNKRRRRQQQQQHNITIRFSISFWILGLLNNTGYVIMIAAAKSISEGGVALVFLANILPALVVKGTAPYWFDYVSYKTRITVATILMVISFALVASSSSSLPWQLTGVAFTSAQGALGEASLLALAGKIDGSIASSESDASSTEDEINIRRRKQQQRKQQRRRQEVVNGTIDNNQQCDIDDEDDVNHSANINQNDEYIINNNDQNEQQQQHQQQRHLQKQSEEEENGRCLTGFSSGTGFAGVFGFFWKWFWNKWLGLSLSTTLWLATILAVGYLFAYRYVTYLQKQQKSIMTTITTTTTTTAVARDLVESSHRQKEQKQCYRDRIDGDHEDIIVACCDNNSSNNSNNDPEEVSSESSLFRLNGNKTIDNNNDYDNDDRNDNDRNDNDNNNGIEEKLDDETMMVKEISTMNGQQRFHLVLSLWPYMIPLFLVYLAEYTLQSGAWSAIGFPVTDRESRDIFYEYSNWMYQAGVFFSRSSGTFFLAPMAVLWIMPILQVINVGIYWAIAANQEHDANNYDDSGGFFYGPTFLYSAAFYTGLLGGAVYIHGYLRICRDLPLAHREFALSATSLAECLGIVVADFFGLLVQACLYRINNLEGAVINCPSSFN</sequence>
<feature type="compositionally biased region" description="Basic residues" evidence="7">
    <location>
        <begin position="227"/>
        <end position="238"/>
    </location>
</feature>
<gene>
    <name evidence="9" type="ORF">FRACYDRAFT_236047</name>
</gene>
<keyword evidence="5 8" id="KW-1133">Transmembrane helix</keyword>
<comment type="subcellular location">
    <subcellularLocation>
        <location evidence="1">Endomembrane system</location>
        <topology evidence="1">Multi-pass membrane protein</topology>
    </subcellularLocation>
</comment>
<keyword evidence="4 8" id="KW-0812">Transmembrane</keyword>
<dbReference type="SUPFAM" id="SSF103473">
    <property type="entry name" value="MFS general substrate transporter"/>
    <property type="match status" value="1"/>
</dbReference>
<evidence type="ECO:0000256" key="2">
    <source>
        <dbReference type="ARBA" id="ARBA00007467"/>
    </source>
</evidence>
<dbReference type="GO" id="GO:0051453">
    <property type="term" value="P:regulation of intracellular pH"/>
    <property type="evidence" value="ECO:0007669"/>
    <property type="project" value="TreeGrafter"/>
</dbReference>
<name>A0A1E7FPB7_9STRA</name>
<feature type="region of interest" description="Disordered" evidence="7">
    <location>
        <begin position="281"/>
        <end position="301"/>
    </location>
</feature>
<evidence type="ECO:0000256" key="8">
    <source>
        <dbReference type="SAM" id="Phobius"/>
    </source>
</evidence>
<evidence type="ECO:0000256" key="3">
    <source>
        <dbReference type="ARBA" id="ARBA00022448"/>
    </source>
</evidence>
<keyword evidence="6 8" id="KW-0472">Membrane</keyword>
<dbReference type="AlphaFoldDB" id="A0A1E7FPB7"/>
<feature type="region of interest" description="Disordered" evidence="7">
    <location>
        <begin position="417"/>
        <end position="473"/>
    </location>
</feature>
<keyword evidence="3" id="KW-0813">Transport</keyword>
<feature type="compositionally biased region" description="Basic and acidic residues" evidence="7">
    <location>
        <begin position="453"/>
        <end position="463"/>
    </location>
</feature>
<dbReference type="PANTHER" id="PTHR10981:SF0">
    <property type="entry name" value="BATTENIN"/>
    <property type="match status" value="1"/>
</dbReference>
<evidence type="ECO:0000256" key="5">
    <source>
        <dbReference type="ARBA" id="ARBA00022989"/>
    </source>
</evidence>
<accession>A0A1E7FPB7</accession>
<dbReference type="Pfam" id="PF02487">
    <property type="entry name" value="CLN3"/>
    <property type="match status" value="2"/>
</dbReference>
<feature type="transmembrane region" description="Helical" evidence="8">
    <location>
        <begin position="492"/>
        <end position="511"/>
    </location>
</feature>
<dbReference type="GO" id="GO:0005773">
    <property type="term" value="C:vacuole"/>
    <property type="evidence" value="ECO:0007669"/>
    <property type="project" value="TreeGrafter"/>
</dbReference>
<evidence type="ECO:0000256" key="7">
    <source>
        <dbReference type="SAM" id="MobiDB-lite"/>
    </source>
</evidence>
<feature type="transmembrane region" description="Helical" evidence="8">
    <location>
        <begin position="339"/>
        <end position="357"/>
    </location>
</feature>
<dbReference type="KEGG" id="fcy:FRACYDRAFT_236047"/>
<evidence type="ECO:0000256" key="1">
    <source>
        <dbReference type="ARBA" id="ARBA00004127"/>
    </source>
</evidence>
<dbReference type="GO" id="GO:0012505">
    <property type="term" value="C:endomembrane system"/>
    <property type="evidence" value="ECO:0007669"/>
    <property type="project" value="UniProtKB-SubCell"/>
</dbReference>
<dbReference type="GO" id="GO:0016020">
    <property type="term" value="C:membrane"/>
    <property type="evidence" value="ECO:0007669"/>
    <property type="project" value="InterPro"/>
</dbReference>
<dbReference type="PANTHER" id="PTHR10981">
    <property type="entry name" value="BATTENIN"/>
    <property type="match status" value="1"/>
</dbReference>
<proteinExistence type="inferred from homology"/>
<evidence type="ECO:0000256" key="6">
    <source>
        <dbReference type="ARBA" id="ARBA00023136"/>
    </source>
</evidence>
<reference evidence="9 10" key="1">
    <citation type="submission" date="2016-09" db="EMBL/GenBank/DDBJ databases">
        <title>Extensive genetic diversity and differential bi-allelic expression allows diatom success in the polar Southern Ocean.</title>
        <authorList>
            <consortium name="DOE Joint Genome Institute"/>
            <person name="Mock T."/>
            <person name="Otillar R.P."/>
            <person name="Strauss J."/>
            <person name="Dupont C."/>
            <person name="Frickenhaus S."/>
            <person name="Maumus F."/>
            <person name="Mcmullan M."/>
            <person name="Sanges R."/>
            <person name="Schmutz J."/>
            <person name="Toseland A."/>
            <person name="Valas R."/>
            <person name="Veluchamy A."/>
            <person name="Ward B.J."/>
            <person name="Allen A."/>
            <person name="Barry K."/>
            <person name="Falciatore A."/>
            <person name="Ferrante M."/>
            <person name="Fortunato A.E."/>
            <person name="Gloeckner G."/>
            <person name="Gruber A."/>
            <person name="Hipkin R."/>
            <person name="Janech M."/>
            <person name="Kroth P."/>
            <person name="Leese F."/>
            <person name="Lindquist E."/>
            <person name="Lyon B.R."/>
            <person name="Martin J."/>
            <person name="Mayer C."/>
            <person name="Parker M."/>
            <person name="Quesneville H."/>
            <person name="Raymond J."/>
            <person name="Uhlig C."/>
            <person name="Valentin K.U."/>
            <person name="Worden A.Z."/>
            <person name="Armbrust E.V."/>
            <person name="Bowler C."/>
            <person name="Green B."/>
            <person name="Moulton V."/>
            <person name="Van Oosterhout C."/>
            <person name="Grigoriev I."/>
        </authorList>
    </citation>
    <scope>NUCLEOTIDE SEQUENCE [LARGE SCALE GENOMIC DNA]</scope>
    <source>
        <strain evidence="9 10">CCMP1102</strain>
    </source>
</reference>
<evidence type="ECO:0000313" key="9">
    <source>
        <dbReference type="EMBL" id="OEU19986.1"/>
    </source>
</evidence>
<feature type="transmembrane region" description="Helical" evidence="8">
    <location>
        <begin position="306"/>
        <end position="327"/>
    </location>
</feature>
<evidence type="ECO:0000256" key="4">
    <source>
        <dbReference type="ARBA" id="ARBA00022692"/>
    </source>
</evidence>
<feature type="transmembrane region" description="Helical" evidence="8">
    <location>
        <begin position="639"/>
        <end position="662"/>
    </location>
</feature>
<dbReference type="OrthoDB" id="5965864at2759"/>
<feature type="region of interest" description="Disordered" evidence="7">
    <location>
        <begin position="211"/>
        <end position="263"/>
    </location>
</feature>
<organism evidence="9 10">
    <name type="scientific">Fragilariopsis cylindrus CCMP1102</name>
    <dbReference type="NCBI Taxonomy" id="635003"/>
    <lineage>
        <taxon>Eukaryota</taxon>
        <taxon>Sar</taxon>
        <taxon>Stramenopiles</taxon>
        <taxon>Ochrophyta</taxon>
        <taxon>Bacillariophyta</taxon>
        <taxon>Bacillariophyceae</taxon>
        <taxon>Bacillariophycidae</taxon>
        <taxon>Bacillariales</taxon>
        <taxon>Bacillariaceae</taxon>
        <taxon>Fragilariopsis</taxon>
    </lineage>
</organism>
<evidence type="ECO:0000313" key="10">
    <source>
        <dbReference type="Proteomes" id="UP000095751"/>
    </source>
</evidence>
<feature type="transmembrane region" description="Helical" evidence="8">
    <location>
        <begin position="124"/>
        <end position="144"/>
    </location>
</feature>
<dbReference type="EMBL" id="KV784355">
    <property type="protein sequence ID" value="OEU19986.1"/>
    <property type="molecule type" value="Genomic_DNA"/>
</dbReference>
<dbReference type="InterPro" id="IPR036259">
    <property type="entry name" value="MFS_trans_sf"/>
</dbReference>
<dbReference type="Proteomes" id="UP000095751">
    <property type="component" value="Unassembled WGS sequence"/>
</dbReference>
<comment type="similarity">
    <text evidence="2">Belongs to the battenin family.</text>
</comment>